<keyword evidence="4" id="KW-1185">Reference proteome</keyword>
<feature type="transmembrane region" description="Helical" evidence="1">
    <location>
        <begin position="1671"/>
        <end position="1692"/>
    </location>
</feature>
<feature type="transmembrane region" description="Helical" evidence="1">
    <location>
        <begin position="1585"/>
        <end position="1608"/>
    </location>
</feature>
<evidence type="ECO:0000313" key="4">
    <source>
        <dbReference type="Proteomes" id="UP000332933"/>
    </source>
</evidence>
<protein>
    <submittedName>
        <fullName evidence="3">Aste57867_4775 protein</fullName>
    </submittedName>
</protein>
<feature type="transmembrane region" description="Helical" evidence="1">
    <location>
        <begin position="696"/>
        <end position="714"/>
    </location>
</feature>
<proteinExistence type="predicted"/>
<feature type="transmembrane region" description="Helical" evidence="1">
    <location>
        <begin position="1546"/>
        <end position="1565"/>
    </location>
</feature>
<evidence type="ECO:0000256" key="1">
    <source>
        <dbReference type="SAM" id="Phobius"/>
    </source>
</evidence>
<name>A0A485KGW6_9STRA</name>
<keyword evidence="1" id="KW-0472">Membrane</keyword>
<sequence length="1790" mass="198846">MTAVSPHESDLSAAASPRLSRRDWVPRVVGLACLGVSAAMTAKYMTILGAYVQNDYFWTDFNASGTQTFVADVFNRQLWNTTRGARDLNLFSIDAASEKDYSKSDTLIIIQSTDARRIAMEQLDKLQVAIAGLRSQTTAQSARTMTSFCWLDFGREWQVAHTTARQARCDDRYASNGVVYMESMLRNTDWMAWSAVWGVQFQIAFGSAIDESAGGPLWFKQTTRALSTYTIDAEVLFWMAHNITQYRIPWHNRIVGGFDNAIVLRSAQQSFSIPLSRVKYQVRTGFWTSVIASIGLYNDFKYTSEVNASLVRNATNSATKLDESHNIETWTGYYPGSKWIQLLHDRLGPLASIDLMYVVPPSSFVSAYTKAATALLGSLQENDQLFGLFHASSSSVTFAMVPPSWQLDNVQYYGGSPLCFNGKPRTYIQQAFGYDDGCKEPYPAMTVHGDIKNSVLALLFQPASAGQLDVLSQICALNRNNSTRSCQTFLAQANELHQHWLATTNISATFAPDVALVVNDLLGLDIRLIQFASTNATNSVILSQPLVDPSALAWSFYGWLHLFEWLQGIREVVSFEGDVATYVLISQPYAPSSFLADPLQVPNRFSYVLWFVMLYMCFLSGAILVVVLVAAFFSHDRNKWRGFNLCYFNPVVGIVWIGRPLLIARGLTAMALLCSANIHLAIDGGFTYIKTSNRPFVDAVVLSSEVLWLTYAIVDTLFIVTQKYSFSSTLISCMLVWVCTLVLDLASPFTPTANLRRTCVSTNMEAQVSCISGEVEVGSSSRFLVLCGIQGICIVLSNVMARGFSTEQNRRVPVAIPSVASHLLLPNESNGLYFDPPSSIMCGIIPVTIFQRRYIFCVDLWLVISLDSNKTIFRKPTVRCTTSLLQSPTHSDISVSRTKHATQKLLAVASGIFLLWTAISSVLFFYVVQTQLSNDFVWEGFNCSGLQSFLIDWYNSELVFQPSGPVTLDLNRSTTAKMYNSTSSTVSSTLVYPDVMQYEQLSLTSIILGLRASDACQLPWVATQYCWVDFKQRWDMANSAQRQRRCLSMSSNGAVYVEALFRNANSRALALCWGEAIKIGLNFELSQSLQGREWMATNSRILALADEVTYWRANNVTQFIVQWQNYKALGVLETLMVESAFGTRYPLTLKSSSGVYRFSLQTSMKMYWGWGSDLWAITQANSTLVGEKGLIRSSSNFAFANVTMEMLLITNQTLAAPLDAGLTLIRDTLGPFGSIDLMHIPCPVSLLQLVKSYQTEYISVLSSNTSAQVSVVGSGQSIFPVPKAWLATYKFSRGGNALCSASVTSIPMQSDLFTWLSKYAACDALFAEVITTSQSQIAMTLISWGIFEPCTTASTCLDLSLACENTAKTTISCYRIINPVRLWVVQFFPPATLTRLFQQAQVARQELAGLDIEIVQYAQRNTSSPIELLRMNVFDPADPYFQLFAWFLMQDWAAGLREVVSLQGDVGSINVLSTVLPYSTTTPNVLEIPTNASYYCQLCVQYTTAIMFLITFFVLAYVVACRGLVEGLNMLEINRVGGIVWVGRPLLFLRSVVAILFLSTAKAHLQISGPFTKLVVPDATGIQRLTTVLAGSETCWLVVVLTDLFMLVTKDHTDAYSLKSSLIASLCAIGLSALRPIEPTFQMARTCDVVQMDFQLTCHAGVVQIGSTQRLIQLVVATSSIIVICFVCEYAYHPTFKLPRHNVSLLLPAGAHYLFHKHAWIVHEVLFMDKASAFMCGLVAATRGNLIYVLDIKTWRAHTISIDNPSLELTEFSNDEYDHQRFGMAVPMVV</sequence>
<evidence type="ECO:0000313" key="3">
    <source>
        <dbReference type="EMBL" id="VFT81870.1"/>
    </source>
</evidence>
<reference evidence="3 4" key="1">
    <citation type="submission" date="2019-03" db="EMBL/GenBank/DDBJ databases">
        <authorList>
            <person name="Gaulin E."/>
            <person name="Dumas B."/>
        </authorList>
    </citation>
    <scope>NUCLEOTIDE SEQUENCE [LARGE SCALE GENOMIC DNA]</scope>
    <source>
        <strain evidence="3">CBS 568.67</strain>
    </source>
</reference>
<reference evidence="2" key="2">
    <citation type="submission" date="2019-06" db="EMBL/GenBank/DDBJ databases">
        <title>Genomics analysis of Aphanomyces spp. identifies a new class of oomycete effector associated with host adaptation.</title>
        <authorList>
            <person name="Gaulin E."/>
        </authorList>
    </citation>
    <scope>NUCLEOTIDE SEQUENCE</scope>
    <source>
        <strain evidence="2">CBS 578.67</strain>
    </source>
</reference>
<feature type="transmembrane region" description="Helical" evidence="1">
    <location>
        <begin position="669"/>
        <end position="689"/>
    </location>
</feature>
<feature type="transmembrane region" description="Helical" evidence="1">
    <location>
        <begin position="1505"/>
        <end position="1525"/>
    </location>
</feature>
<dbReference type="EMBL" id="VJMH01001230">
    <property type="protein sequence ID" value="KAF0712588.1"/>
    <property type="molecule type" value="Genomic_DNA"/>
</dbReference>
<feature type="transmembrane region" description="Helical" evidence="1">
    <location>
        <begin position="645"/>
        <end position="663"/>
    </location>
</feature>
<keyword evidence="1" id="KW-1133">Transmembrane helix</keyword>
<organism evidence="3 4">
    <name type="scientific">Aphanomyces stellatus</name>
    <dbReference type="NCBI Taxonomy" id="120398"/>
    <lineage>
        <taxon>Eukaryota</taxon>
        <taxon>Sar</taxon>
        <taxon>Stramenopiles</taxon>
        <taxon>Oomycota</taxon>
        <taxon>Saprolegniomycetes</taxon>
        <taxon>Saprolegniales</taxon>
        <taxon>Verrucalvaceae</taxon>
        <taxon>Aphanomyces</taxon>
    </lineage>
</organism>
<accession>A0A485KGW6</accession>
<gene>
    <name evidence="3" type="primary">Aste57867_4775</name>
    <name evidence="2" type="ORF">As57867_004762</name>
    <name evidence="3" type="ORF">ASTE57867_4775</name>
</gene>
<dbReference type="EMBL" id="CAADRA010001230">
    <property type="protein sequence ID" value="VFT81870.1"/>
    <property type="molecule type" value="Genomic_DNA"/>
</dbReference>
<feature type="transmembrane region" description="Helical" evidence="1">
    <location>
        <begin position="905"/>
        <end position="927"/>
    </location>
</feature>
<evidence type="ECO:0000313" key="2">
    <source>
        <dbReference type="EMBL" id="KAF0712588.1"/>
    </source>
</evidence>
<feature type="transmembrane region" description="Helical" evidence="1">
    <location>
        <begin position="726"/>
        <end position="747"/>
    </location>
</feature>
<feature type="transmembrane region" description="Helical" evidence="1">
    <location>
        <begin position="607"/>
        <end position="633"/>
    </location>
</feature>
<keyword evidence="1" id="KW-0812">Transmembrane</keyword>
<dbReference type="OrthoDB" id="78891at2759"/>
<dbReference type="Proteomes" id="UP000332933">
    <property type="component" value="Unassembled WGS sequence"/>
</dbReference>